<evidence type="ECO:0000313" key="2">
    <source>
        <dbReference type="EMBL" id="MFD1162404.1"/>
    </source>
</evidence>
<feature type="signal peptide" evidence="1">
    <location>
        <begin position="1"/>
        <end position="24"/>
    </location>
</feature>
<keyword evidence="3" id="KW-1185">Reference proteome</keyword>
<dbReference type="Proteomes" id="UP001597163">
    <property type="component" value="Unassembled WGS sequence"/>
</dbReference>
<proteinExistence type="predicted"/>
<reference evidence="3" key="1">
    <citation type="journal article" date="2019" name="Int. J. Syst. Evol. Microbiol.">
        <title>The Global Catalogue of Microorganisms (GCM) 10K type strain sequencing project: providing services to taxonomists for standard genome sequencing and annotation.</title>
        <authorList>
            <consortium name="The Broad Institute Genomics Platform"/>
            <consortium name="The Broad Institute Genome Sequencing Center for Infectious Disease"/>
            <person name="Wu L."/>
            <person name="Ma J."/>
        </authorList>
    </citation>
    <scope>NUCLEOTIDE SEQUENCE [LARGE SCALE GENOMIC DNA]</scope>
    <source>
        <strain evidence="3">CCUG 63246</strain>
    </source>
</reference>
<evidence type="ECO:0000256" key="1">
    <source>
        <dbReference type="SAM" id="SignalP"/>
    </source>
</evidence>
<dbReference type="RefSeq" id="WP_311938720.1">
    <property type="nucleotide sequence ID" value="NZ_JAVSCK010000002.1"/>
</dbReference>
<accession>A0ABW3RBM6</accession>
<organism evidence="2 3">
    <name type="scientific">Hwangdonia seohaensis</name>
    <dbReference type="NCBI Taxonomy" id="1240727"/>
    <lineage>
        <taxon>Bacteria</taxon>
        <taxon>Pseudomonadati</taxon>
        <taxon>Bacteroidota</taxon>
        <taxon>Flavobacteriia</taxon>
        <taxon>Flavobacteriales</taxon>
        <taxon>Flavobacteriaceae</taxon>
        <taxon>Hwangdonia</taxon>
    </lineage>
</organism>
<keyword evidence="1" id="KW-0732">Signal</keyword>
<feature type="chain" id="PRO_5047030143" evidence="1">
    <location>
        <begin position="25"/>
        <end position="356"/>
    </location>
</feature>
<dbReference type="EMBL" id="JBHTLJ010000002">
    <property type="protein sequence ID" value="MFD1162404.1"/>
    <property type="molecule type" value="Genomic_DNA"/>
</dbReference>
<sequence length="356" mass="40892">MIHIKKLKVLFVIQFVMFYGIANAQTDTTDAIKKIGYNDTKTFKSTSQNHIPLVLQTHNGLLRFGKQNSYSLLPDGSHLSHKIVQAQGIDIKNAKLSESRQAFIQLLRMKYMAEVYKDLDKESFTVQASSMYKNEKNSLQAQNQLLKLANAVSSVRLINKYFCNPKINDCNYTPENFYRGTRHLLPWGGQGANEFRKLNSYTSYVSQHLEPLKNWSTSLFTNNTIDAYMVLTSRLGTYDFKNKGFWLSFHSSQSSWFSLRFYNLAPNTANERKLTSSNVSSILYKMPANNAEQFSEKTRVIYMVFKIKVLLKGIDPYREAIKSSFSLENSTIELYDTEDLKTKIGEISIDENLSVK</sequence>
<name>A0ABW3RBM6_9FLAO</name>
<comment type="caution">
    <text evidence="2">The sequence shown here is derived from an EMBL/GenBank/DDBJ whole genome shotgun (WGS) entry which is preliminary data.</text>
</comment>
<protein>
    <submittedName>
        <fullName evidence="2">Uncharacterized protein</fullName>
    </submittedName>
</protein>
<gene>
    <name evidence="2" type="ORF">ACFQ2E_08240</name>
</gene>
<evidence type="ECO:0000313" key="3">
    <source>
        <dbReference type="Proteomes" id="UP001597163"/>
    </source>
</evidence>